<protein>
    <submittedName>
        <fullName evidence="3">Uncharacterized protein</fullName>
    </submittedName>
</protein>
<gene>
    <name evidence="3" type="ordered locus">Cpha266_2728</name>
</gene>
<name>A1BJY5_CHLPD</name>
<dbReference type="Proteomes" id="UP000008701">
    <property type="component" value="Chromosome"/>
</dbReference>
<proteinExistence type="predicted"/>
<sequence length="162" mass="17987">MQSDKDKRFSLSQFTGILKTGWQGKSDEKTPQGNSPSDRFHDGGVEPELEIMNDVPPAQESLRKSTKRSFGFDIGDVLQLRTFFYLFVITVIFLFQTHNTIAIKNLAMQNEILREQLQMSASVITAQELKASELQSIHNITECTGALGLQASSVPAVELAVP</sequence>
<dbReference type="EMBL" id="CP000492">
    <property type="protein sequence ID" value="ABL66712.1"/>
    <property type="molecule type" value="Genomic_DNA"/>
</dbReference>
<dbReference type="RefSeq" id="WP_015961239.1">
    <property type="nucleotide sequence ID" value="NC_008639.1"/>
</dbReference>
<keyword evidence="4" id="KW-1185">Reference proteome</keyword>
<evidence type="ECO:0000256" key="1">
    <source>
        <dbReference type="SAM" id="MobiDB-lite"/>
    </source>
</evidence>
<dbReference type="STRING" id="290317.Cpha266_2728"/>
<reference evidence="3 4" key="1">
    <citation type="submission" date="2006-12" db="EMBL/GenBank/DDBJ databases">
        <title>Complete sequence of Chlorobium phaeobacteroides DSM 266.</title>
        <authorList>
            <consortium name="US DOE Joint Genome Institute"/>
            <person name="Copeland A."/>
            <person name="Lucas S."/>
            <person name="Lapidus A."/>
            <person name="Barry K."/>
            <person name="Detter J.C."/>
            <person name="Glavina del Rio T."/>
            <person name="Hammon N."/>
            <person name="Israni S."/>
            <person name="Pitluck S."/>
            <person name="Goltsman E."/>
            <person name="Schmutz J."/>
            <person name="Larimer F."/>
            <person name="Land M."/>
            <person name="Hauser L."/>
            <person name="Mikhailova N."/>
            <person name="Li T."/>
            <person name="Overmann J."/>
            <person name="Bryant D.A."/>
            <person name="Richardson P."/>
        </authorList>
    </citation>
    <scope>NUCLEOTIDE SEQUENCE [LARGE SCALE GENOMIC DNA]</scope>
    <source>
        <strain evidence="3 4">DSM 266</strain>
    </source>
</reference>
<feature type="region of interest" description="Disordered" evidence="1">
    <location>
        <begin position="19"/>
        <end position="44"/>
    </location>
</feature>
<dbReference type="AlphaFoldDB" id="A1BJY5"/>
<keyword evidence="2" id="KW-0812">Transmembrane</keyword>
<evidence type="ECO:0000313" key="3">
    <source>
        <dbReference type="EMBL" id="ABL66712.1"/>
    </source>
</evidence>
<dbReference type="OrthoDB" id="597948at2"/>
<evidence type="ECO:0000256" key="2">
    <source>
        <dbReference type="SAM" id="Phobius"/>
    </source>
</evidence>
<evidence type="ECO:0000313" key="4">
    <source>
        <dbReference type="Proteomes" id="UP000008701"/>
    </source>
</evidence>
<dbReference type="HOGENOM" id="CLU_139633_0_0_10"/>
<keyword evidence="2" id="KW-1133">Transmembrane helix</keyword>
<dbReference type="KEGG" id="cph:Cpha266_2728"/>
<keyword evidence="2" id="KW-0472">Membrane</keyword>
<organism evidence="3 4">
    <name type="scientific">Chlorobium phaeobacteroides (strain DSM 266 / SMG 266 / 2430)</name>
    <dbReference type="NCBI Taxonomy" id="290317"/>
    <lineage>
        <taxon>Bacteria</taxon>
        <taxon>Pseudomonadati</taxon>
        <taxon>Chlorobiota</taxon>
        <taxon>Chlorobiia</taxon>
        <taxon>Chlorobiales</taxon>
        <taxon>Chlorobiaceae</taxon>
        <taxon>Chlorobium/Pelodictyon group</taxon>
        <taxon>Chlorobium</taxon>
    </lineage>
</organism>
<accession>A1BJY5</accession>
<feature type="transmembrane region" description="Helical" evidence="2">
    <location>
        <begin position="77"/>
        <end position="95"/>
    </location>
</feature>